<dbReference type="RefSeq" id="WP_046291243.1">
    <property type="nucleotide sequence ID" value="NZ_CP011253.3"/>
</dbReference>
<protein>
    <submittedName>
        <fullName evidence="1">4,5-dihydroxyphthalate decarboxylase</fullName>
    </submittedName>
</protein>
<accession>A0A0E3U6Z4</accession>
<dbReference type="OrthoDB" id="8689594at2"/>
<reference evidence="1" key="1">
    <citation type="submission" date="2016-06" db="EMBL/GenBank/DDBJ databases">
        <title>Pandoraea oxalativorans DSM 23570 Genome Sequencing.</title>
        <authorList>
            <person name="Ee R."/>
            <person name="Lim Y.-L."/>
            <person name="Yong D."/>
            <person name="Yin W.-F."/>
            <person name="Chan K.-G."/>
        </authorList>
    </citation>
    <scope>NUCLEOTIDE SEQUENCE</scope>
    <source>
        <strain evidence="1">DSM 23570</strain>
    </source>
</reference>
<sequence>MSRLSLSLAINDYDHVRDLLDARIAVTGIDLVPSVLPVEEIFYRTTHFQEWDLSEMSLAKYASLRSQGDDRLIGLPVFPSRVFRLSSLYVKSDGGVASPADLRGKRIGVPEWAQTASVYSRGWLVHDQGVALTEVEWVQGGVNQAGRREKVAVRVPEGVRYRPSPDKSLTAMLLDGEIDAILSARPPAPPAGREHEVVRLLPDFETAERAYFARSGIFPIMHLIVMRRDVFAANRWIANNLVKAFTQAKDASIARLEDITCSHFPLPWMSQRAAEAKAMFGGDPWPYGVAPNRITLDAFLRFAFEQGVCHRPMQADDLFPPEVSAAVRV</sequence>
<dbReference type="EMBL" id="CP011253">
    <property type="protein sequence ID" value="AKC69978.1"/>
    <property type="molecule type" value="Genomic_DNA"/>
</dbReference>
<dbReference type="PATRIC" id="fig|573737.6.peg.3187"/>
<dbReference type="AlphaFoldDB" id="A0A0E3U6Z4"/>
<dbReference type="HOGENOM" id="CLU_072759_0_0_4"/>
<gene>
    <name evidence="1" type="ORF">MB84_11570</name>
</gene>
<dbReference type="Gene3D" id="3.40.190.10">
    <property type="entry name" value="Periplasmic binding protein-like II"/>
    <property type="match status" value="1"/>
</dbReference>
<dbReference type="Proteomes" id="UP000035050">
    <property type="component" value="Chromosome"/>
</dbReference>
<evidence type="ECO:0000313" key="2">
    <source>
        <dbReference type="Proteomes" id="UP000035050"/>
    </source>
</evidence>
<keyword evidence="2" id="KW-1185">Reference proteome</keyword>
<dbReference type="SUPFAM" id="SSF53850">
    <property type="entry name" value="Periplasmic binding protein-like II"/>
    <property type="match status" value="1"/>
</dbReference>
<evidence type="ECO:0000313" key="1">
    <source>
        <dbReference type="EMBL" id="AKC69978.1"/>
    </source>
</evidence>
<proteinExistence type="predicted"/>
<organism evidence="1 2">
    <name type="scientific">Pandoraea oxalativorans</name>
    <dbReference type="NCBI Taxonomy" id="573737"/>
    <lineage>
        <taxon>Bacteria</taxon>
        <taxon>Pseudomonadati</taxon>
        <taxon>Pseudomonadota</taxon>
        <taxon>Betaproteobacteria</taxon>
        <taxon>Burkholderiales</taxon>
        <taxon>Burkholderiaceae</taxon>
        <taxon>Pandoraea</taxon>
    </lineage>
</organism>
<dbReference type="Gene3D" id="3.40.190.270">
    <property type="match status" value="1"/>
</dbReference>
<dbReference type="KEGG" id="pox:MB84_11570"/>
<name>A0A0E3U6Z4_9BURK</name>